<dbReference type="Pfam" id="PF08395">
    <property type="entry name" value="7tm_7"/>
    <property type="match status" value="2"/>
</dbReference>
<dbReference type="PANTHER" id="PTHR21143:SF104">
    <property type="entry name" value="GUSTATORY RECEPTOR 8A-RELATED"/>
    <property type="match status" value="1"/>
</dbReference>
<evidence type="ECO:0000256" key="3">
    <source>
        <dbReference type="ARBA" id="ARBA00022692"/>
    </source>
</evidence>
<dbReference type="AlphaFoldDB" id="A0A8W7PH40"/>
<protein>
    <recommendedName>
        <fullName evidence="11">Gustatory receptor</fullName>
    </recommendedName>
</protein>
<feature type="transmembrane region" description="Helical" evidence="9">
    <location>
        <begin position="132"/>
        <end position="157"/>
    </location>
</feature>
<evidence type="ECO:0008006" key="11">
    <source>
        <dbReference type="Google" id="ProtNLM"/>
    </source>
</evidence>
<sequence>MDHLLAYASYHILSSLSQSGKLTDSNLVRVAIDLKNQYIGCILVLGIVMVSLVRQPAFSRLIQVLLSVDRAIPEMVRTAGLSAITKVKVNNIVWLRNVLLMLILGVGVKAVLEVTNCLMYIRDSGSPFSSNCLLLCIIPQTLCVISELQFVAFALLISERLKLLNRWLLQLLPHLGRGSEAAYESVRHLVRIHGQLLKAIGLLNCCFGVQNTILLLYQFVTLVELGYNTCMMSVRYAEAKVQQGDSTEDFLETVYWVVWFVVEIFVLCYFSHDTVEEARRTVHLLRMPNVYGPCQRINFRTQFLRCFRPLHILSSTFALWPFGGWSSRFNRCSTLYVLAVVTAYSAFHLYINYTDAYSVGTGEDGGKPGPDSTPTVDRQQQVEANFVSIVIDVYNRYSGLILFWLLHAVALANHRSLTAIVLGVLLLDEQIADRLSVVPKHGQWCRFICLHMTFVFLCIGFAEWYNCIMYMSDFIPASEYCIFECFITMLTSSTVELQYVAFVQLIKNRLQLINDLLVELTAYGTDEEQAHYERFRRDAKPPDRGETVSTTLELLREISSATTKPHHQSRTGPIERAANANTTAPHEPSIPRGGGRWHKIKRQQHKIITVNQAAPSVVMPPRTQKTPLPDQFPLLVASLLRAADHLQPTAMLWLGQWATPAELLPTFWEVLSTLSWAFISTFRILRICNVCNSAKNELHQQRIEFTASGLFTIDHGLMFNIVGSLATYLLILIQFDIAQNGAKWKTELRAPLV</sequence>
<reference evidence="10" key="1">
    <citation type="submission" date="2022-08" db="UniProtKB">
        <authorList>
            <consortium name="EnsemblMetazoa"/>
        </authorList>
    </citation>
    <scope>IDENTIFICATION</scope>
</reference>
<keyword evidence="4 9" id="KW-1133">Transmembrane helix</keyword>
<evidence type="ECO:0000256" key="8">
    <source>
        <dbReference type="SAM" id="MobiDB-lite"/>
    </source>
</evidence>
<feature type="transmembrane region" description="Helical" evidence="9">
    <location>
        <begin position="196"/>
        <end position="217"/>
    </location>
</feature>
<keyword evidence="3 9" id="KW-0812">Transmembrane</keyword>
<evidence type="ECO:0000256" key="4">
    <source>
        <dbReference type="ARBA" id="ARBA00022989"/>
    </source>
</evidence>
<evidence type="ECO:0000256" key="5">
    <source>
        <dbReference type="ARBA" id="ARBA00023136"/>
    </source>
</evidence>
<dbReference type="GO" id="GO:0043025">
    <property type="term" value="C:neuronal cell body"/>
    <property type="evidence" value="ECO:0007669"/>
    <property type="project" value="TreeGrafter"/>
</dbReference>
<evidence type="ECO:0000313" key="10">
    <source>
        <dbReference type="EnsemblMetazoa" id="ACOM031058-PA.1"/>
    </source>
</evidence>
<dbReference type="InterPro" id="IPR013604">
    <property type="entry name" value="7TM_chemorcpt"/>
</dbReference>
<keyword evidence="6" id="KW-0675">Receptor</keyword>
<feature type="transmembrane region" description="Helical" evidence="9">
    <location>
        <begin position="335"/>
        <end position="353"/>
    </location>
</feature>
<dbReference type="GO" id="GO:0005886">
    <property type="term" value="C:plasma membrane"/>
    <property type="evidence" value="ECO:0007669"/>
    <property type="project" value="UniProtKB-SubCell"/>
</dbReference>
<dbReference type="VEuPathDB" id="VectorBase:ACON2_042322"/>
<feature type="transmembrane region" description="Helical" evidence="9">
    <location>
        <begin position="401"/>
        <end position="427"/>
    </location>
</feature>
<evidence type="ECO:0000256" key="1">
    <source>
        <dbReference type="ARBA" id="ARBA00004651"/>
    </source>
</evidence>
<dbReference type="EnsemblMetazoa" id="ACOM031058-RA">
    <property type="protein sequence ID" value="ACOM031058-PA.1"/>
    <property type="gene ID" value="ACOM031058"/>
</dbReference>
<feature type="transmembrane region" description="Helical" evidence="9">
    <location>
        <begin position="35"/>
        <end position="53"/>
    </location>
</feature>
<feature type="transmembrane region" description="Helical" evidence="9">
    <location>
        <begin position="447"/>
        <end position="465"/>
    </location>
</feature>
<dbReference type="GO" id="GO:0050909">
    <property type="term" value="P:sensory perception of taste"/>
    <property type="evidence" value="ECO:0007669"/>
    <property type="project" value="InterPro"/>
</dbReference>
<feature type="transmembrane region" description="Helical" evidence="9">
    <location>
        <begin position="717"/>
        <end position="735"/>
    </location>
</feature>
<dbReference type="GO" id="GO:0007635">
    <property type="term" value="P:chemosensory behavior"/>
    <property type="evidence" value="ECO:0007669"/>
    <property type="project" value="TreeGrafter"/>
</dbReference>
<feature type="region of interest" description="Disordered" evidence="8">
    <location>
        <begin position="559"/>
        <end position="596"/>
    </location>
</feature>
<dbReference type="GO" id="GO:0030425">
    <property type="term" value="C:dendrite"/>
    <property type="evidence" value="ECO:0007669"/>
    <property type="project" value="TreeGrafter"/>
</dbReference>
<dbReference type="GO" id="GO:0030424">
    <property type="term" value="C:axon"/>
    <property type="evidence" value="ECO:0007669"/>
    <property type="project" value="TreeGrafter"/>
</dbReference>
<name>A0A8W7PH40_ANOCL</name>
<comment type="subcellular location">
    <subcellularLocation>
        <location evidence="1">Cell membrane</location>
        <topology evidence="1">Multi-pass membrane protein</topology>
    </subcellularLocation>
</comment>
<proteinExistence type="predicted"/>
<organism evidence="10">
    <name type="scientific">Anopheles coluzzii</name>
    <name type="common">African malaria mosquito</name>
    <dbReference type="NCBI Taxonomy" id="1518534"/>
    <lineage>
        <taxon>Eukaryota</taxon>
        <taxon>Metazoa</taxon>
        <taxon>Ecdysozoa</taxon>
        <taxon>Arthropoda</taxon>
        <taxon>Hexapoda</taxon>
        <taxon>Insecta</taxon>
        <taxon>Pterygota</taxon>
        <taxon>Neoptera</taxon>
        <taxon>Endopterygota</taxon>
        <taxon>Diptera</taxon>
        <taxon>Nematocera</taxon>
        <taxon>Culicoidea</taxon>
        <taxon>Culicidae</taxon>
        <taxon>Anophelinae</taxon>
        <taxon>Anopheles</taxon>
    </lineage>
</organism>
<keyword evidence="7" id="KW-0807">Transducer</keyword>
<feature type="transmembrane region" description="Helical" evidence="9">
    <location>
        <begin position="253"/>
        <end position="270"/>
    </location>
</feature>
<dbReference type="Proteomes" id="UP000075882">
    <property type="component" value="Unassembled WGS sequence"/>
</dbReference>
<evidence type="ECO:0000256" key="7">
    <source>
        <dbReference type="ARBA" id="ARBA00023224"/>
    </source>
</evidence>
<keyword evidence="5 9" id="KW-0472">Membrane</keyword>
<dbReference type="GO" id="GO:0007165">
    <property type="term" value="P:signal transduction"/>
    <property type="evidence" value="ECO:0007669"/>
    <property type="project" value="UniProtKB-KW"/>
</dbReference>
<evidence type="ECO:0000256" key="6">
    <source>
        <dbReference type="ARBA" id="ARBA00023170"/>
    </source>
</evidence>
<dbReference type="PANTHER" id="PTHR21143">
    <property type="entry name" value="INVERTEBRATE GUSTATORY RECEPTOR"/>
    <property type="match status" value="1"/>
</dbReference>
<feature type="transmembrane region" description="Helical" evidence="9">
    <location>
        <begin position="93"/>
        <end position="112"/>
    </location>
</feature>
<accession>A0A8W7PH40</accession>
<keyword evidence="2" id="KW-1003">Cell membrane</keyword>
<dbReference type="GO" id="GO:0008049">
    <property type="term" value="P:male courtship behavior"/>
    <property type="evidence" value="ECO:0007669"/>
    <property type="project" value="TreeGrafter"/>
</dbReference>
<evidence type="ECO:0000256" key="9">
    <source>
        <dbReference type="SAM" id="Phobius"/>
    </source>
</evidence>
<evidence type="ECO:0000256" key="2">
    <source>
        <dbReference type="ARBA" id="ARBA00022475"/>
    </source>
</evidence>